<proteinExistence type="predicted"/>
<evidence type="ECO:0000313" key="2">
    <source>
        <dbReference type="Proteomes" id="UP001056120"/>
    </source>
</evidence>
<protein>
    <submittedName>
        <fullName evidence="1">Uncharacterized protein</fullName>
    </submittedName>
</protein>
<reference evidence="2" key="1">
    <citation type="journal article" date="2022" name="Mol. Ecol. Resour.">
        <title>The genomes of chicory, endive, great burdock and yacon provide insights into Asteraceae palaeo-polyploidization history and plant inulin production.</title>
        <authorList>
            <person name="Fan W."/>
            <person name="Wang S."/>
            <person name="Wang H."/>
            <person name="Wang A."/>
            <person name="Jiang F."/>
            <person name="Liu H."/>
            <person name="Zhao H."/>
            <person name="Xu D."/>
            <person name="Zhang Y."/>
        </authorList>
    </citation>
    <scope>NUCLEOTIDE SEQUENCE [LARGE SCALE GENOMIC DNA]</scope>
    <source>
        <strain evidence="2">cv. Yunnan</strain>
    </source>
</reference>
<keyword evidence="2" id="KW-1185">Reference proteome</keyword>
<dbReference type="Proteomes" id="UP001056120">
    <property type="component" value="Linkage Group LG18"/>
</dbReference>
<comment type="caution">
    <text evidence="1">The sequence shown here is derived from an EMBL/GenBank/DDBJ whole genome shotgun (WGS) entry which is preliminary data.</text>
</comment>
<reference evidence="1 2" key="2">
    <citation type="journal article" date="2022" name="Mol. Ecol. Resour.">
        <title>The genomes of chicory, endive, great burdock and yacon provide insights into Asteraceae paleo-polyploidization history and plant inulin production.</title>
        <authorList>
            <person name="Fan W."/>
            <person name="Wang S."/>
            <person name="Wang H."/>
            <person name="Wang A."/>
            <person name="Jiang F."/>
            <person name="Liu H."/>
            <person name="Zhao H."/>
            <person name="Xu D."/>
            <person name="Zhang Y."/>
        </authorList>
    </citation>
    <scope>NUCLEOTIDE SEQUENCE [LARGE SCALE GENOMIC DNA]</scope>
    <source>
        <strain evidence="2">cv. Yunnan</strain>
        <tissue evidence="1">Leaves</tissue>
    </source>
</reference>
<gene>
    <name evidence="1" type="ORF">L1987_55033</name>
</gene>
<evidence type="ECO:0000313" key="1">
    <source>
        <dbReference type="EMBL" id="KAI3755237.1"/>
    </source>
</evidence>
<dbReference type="EMBL" id="CM042035">
    <property type="protein sequence ID" value="KAI3755237.1"/>
    <property type="molecule type" value="Genomic_DNA"/>
</dbReference>
<sequence>MAHLISPSPFTILILRSTISFFTLINNHTHFNLLTTNNNKIVVIPPQTIKLYCECLKQELIETIAPLDRGADATSQQQERVDQIARKLEAVNKVKEPLKYNLLNGKWELLYTTSQSILQTKRPKILRANGKIYQAINADTLRAQNMETWPFFNQATANLVPLDAKRVAIKFDAFKCSVWLVKLCYYYKNQFILVIHRFNFSKK</sequence>
<accession>A0ACB9E8T1</accession>
<organism evidence="1 2">
    <name type="scientific">Smallanthus sonchifolius</name>
    <dbReference type="NCBI Taxonomy" id="185202"/>
    <lineage>
        <taxon>Eukaryota</taxon>
        <taxon>Viridiplantae</taxon>
        <taxon>Streptophyta</taxon>
        <taxon>Embryophyta</taxon>
        <taxon>Tracheophyta</taxon>
        <taxon>Spermatophyta</taxon>
        <taxon>Magnoliopsida</taxon>
        <taxon>eudicotyledons</taxon>
        <taxon>Gunneridae</taxon>
        <taxon>Pentapetalae</taxon>
        <taxon>asterids</taxon>
        <taxon>campanulids</taxon>
        <taxon>Asterales</taxon>
        <taxon>Asteraceae</taxon>
        <taxon>Asteroideae</taxon>
        <taxon>Heliantheae alliance</taxon>
        <taxon>Millerieae</taxon>
        <taxon>Smallanthus</taxon>
    </lineage>
</organism>
<name>A0ACB9E8T1_9ASTR</name>